<dbReference type="PANTHER" id="PTHR30383">
    <property type="entry name" value="THIOESTERASE 1/PROTEASE 1/LYSOPHOSPHOLIPASE L1"/>
    <property type="match status" value="1"/>
</dbReference>
<dbReference type="Proteomes" id="UP001056035">
    <property type="component" value="Chromosome"/>
</dbReference>
<reference evidence="4 5" key="1">
    <citation type="submission" date="2022-06" db="EMBL/GenBank/DDBJ databases">
        <title>Paraconexibacter antarcticus.</title>
        <authorList>
            <person name="Kim C.S."/>
        </authorList>
    </citation>
    <scope>NUCLEOTIDE SEQUENCE [LARGE SCALE GENOMIC DNA]</scope>
    <source>
        <strain evidence="4 5">02-257</strain>
    </source>
</reference>
<sequence>MRRALTALACAAAAAVALGTAGCGSSDGTGGATATGGPAASVPTVTAPVPTDPTVNPTPRPQSGDVLVAALGDSITAGSPLYDPDPAVRARIGSALDPRSQYEYWFHAAHPRYRFRNCGIFGQRTDEIAARLDACAKGAQVVVVQGGINDIAQGRSVDDAARNLRGTYVAARRLGLKVVAVEVLPWNNGYPRAAPLIAKLNGLIHAAAAAEGVPVAPWFRALEDPQAPGRMAKALTIDGDHPSVAGYERLADALPLP</sequence>
<feature type="compositionally biased region" description="Low complexity" evidence="1">
    <location>
        <begin position="35"/>
        <end position="57"/>
    </location>
</feature>
<feature type="region of interest" description="Disordered" evidence="1">
    <location>
        <begin position="26"/>
        <end position="63"/>
    </location>
</feature>
<dbReference type="EMBL" id="CP098502">
    <property type="protein sequence ID" value="UTI64140.1"/>
    <property type="molecule type" value="Genomic_DNA"/>
</dbReference>
<evidence type="ECO:0000313" key="4">
    <source>
        <dbReference type="EMBL" id="UTI64140.1"/>
    </source>
</evidence>
<dbReference type="RefSeq" id="WP_254570853.1">
    <property type="nucleotide sequence ID" value="NZ_CP098502.1"/>
</dbReference>
<feature type="domain" description="SGNH hydrolase-type esterase" evidence="3">
    <location>
        <begin position="70"/>
        <end position="249"/>
    </location>
</feature>
<keyword evidence="2" id="KW-0732">Signal</keyword>
<dbReference type="InterPro" id="IPR051532">
    <property type="entry name" value="Ester_Hydrolysis_Enzymes"/>
</dbReference>
<proteinExistence type="predicted"/>
<keyword evidence="4" id="KW-0378">Hydrolase</keyword>
<gene>
    <name evidence="4" type="ORF">NBH00_22725</name>
</gene>
<accession>A0ABY5DU12</accession>
<dbReference type="Pfam" id="PF13472">
    <property type="entry name" value="Lipase_GDSL_2"/>
    <property type="match status" value="1"/>
</dbReference>
<dbReference type="PROSITE" id="PS51257">
    <property type="entry name" value="PROKAR_LIPOPROTEIN"/>
    <property type="match status" value="1"/>
</dbReference>
<protein>
    <submittedName>
        <fullName evidence="4">SGNH/GDSL hydrolase family protein</fullName>
    </submittedName>
</protein>
<dbReference type="PANTHER" id="PTHR30383:SF5">
    <property type="entry name" value="SGNH HYDROLASE-TYPE ESTERASE DOMAIN-CONTAINING PROTEIN"/>
    <property type="match status" value="1"/>
</dbReference>
<feature type="signal peptide" evidence="2">
    <location>
        <begin position="1"/>
        <end position="19"/>
    </location>
</feature>
<dbReference type="InterPro" id="IPR036514">
    <property type="entry name" value="SGNH_hydro_sf"/>
</dbReference>
<feature type="chain" id="PRO_5046682590" evidence="2">
    <location>
        <begin position="20"/>
        <end position="257"/>
    </location>
</feature>
<evidence type="ECO:0000259" key="3">
    <source>
        <dbReference type="Pfam" id="PF13472"/>
    </source>
</evidence>
<name>A0ABY5DU12_9ACTN</name>
<evidence type="ECO:0000256" key="2">
    <source>
        <dbReference type="SAM" id="SignalP"/>
    </source>
</evidence>
<dbReference type="InterPro" id="IPR013830">
    <property type="entry name" value="SGNH_hydro"/>
</dbReference>
<organism evidence="4 5">
    <name type="scientific">Paraconexibacter antarcticus</name>
    <dbReference type="NCBI Taxonomy" id="2949664"/>
    <lineage>
        <taxon>Bacteria</taxon>
        <taxon>Bacillati</taxon>
        <taxon>Actinomycetota</taxon>
        <taxon>Thermoleophilia</taxon>
        <taxon>Solirubrobacterales</taxon>
        <taxon>Paraconexibacteraceae</taxon>
        <taxon>Paraconexibacter</taxon>
    </lineage>
</organism>
<evidence type="ECO:0000256" key="1">
    <source>
        <dbReference type="SAM" id="MobiDB-lite"/>
    </source>
</evidence>
<dbReference type="GO" id="GO:0016787">
    <property type="term" value="F:hydrolase activity"/>
    <property type="evidence" value="ECO:0007669"/>
    <property type="project" value="UniProtKB-KW"/>
</dbReference>
<keyword evidence="5" id="KW-1185">Reference proteome</keyword>
<dbReference type="SUPFAM" id="SSF52266">
    <property type="entry name" value="SGNH hydrolase"/>
    <property type="match status" value="1"/>
</dbReference>
<dbReference type="Gene3D" id="3.40.50.1110">
    <property type="entry name" value="SGNH hydrolase"/>
    <property type="match status" value="1"/>
</dbReference>
<evidence type="ECO:0000313" key="5">
    <source>
        <dbReference type="Proteomes" id="UP001056035"/>
    </source>
</evidence>